<protein>
    <submittedName>
        <fullName evidence="1">Uncharacterized protein</fullName>
    </submittedName>
</protein>
<dbReference type="EMBL" id="BASE01000058">
    <property type="protein sequence ID" value="GAM14510.1"/>
    <property type="molecule type" value="Genomic_DNA"/>
</dbReference>
<accession>A0A0A8X3G1</accession>
<keyword evidence="2" id="KW-1185">Reference proteome</keyword>
<comment type="caution">
    <text evidence="1">The sequence shown here is derived from an EMBL/GenBank/DDBJ whole genome shotgun (WGS) entry which is preliminary data.</text>
</comment>
<evidence type="ECO:0000313" key="2">
    <source>
        <dbReference type="Proteomes" id="UP000031014"/>
    </source>
</evidence>
<gene>
    <name evidence="1" type="ORF">SAMD00020551_2661</name>
</gene>
<dbReference type="AlphaFoldDB" id="A0A0A8X3G1"/>
<dbReference type="Proteomes" id="UP000031014">
    <property type="component" value="Unassembled WGS sequence"/>
</dbReference>
<organism evidence="1 2">
    <name type="scientific">Mesobacillus selenatarsenatis (strain DSM 18680 / JCM 14380 / FERM P-15431 / SF-1)</name>
    <dbReference type="NCBI Taxonomy" id="1321606"/>
    <lineage>
        <taxon>Bacteria</taxon>
        <taxon>Bacillati</taxon>
        <taxon>Bacillota</taxon>
        <taxon>Bacilli</taxon>
        <taxon>Bacillales</taxon>
        <taxon>Bacillaceae</taxon>
        <taxon>Mesobacillus</taxon>
    </lineage>
</organism>
<sequence length="38" mass="4201">MSMIKSNNGFAVTGDDNELFHKSIVKDENEIDVVKSST</sequence>
<name>A0A0A8X3G1_MESS1</name>
<evidence type="ECO:0000313" key="1">
    <source>
        <dbReference type="EMBL" id="GAM14510.1"/>
    </source>
</evidence>
<dbReference type="STRING" id="1321606.SAMD00020551_2661"/>
<reference evidence="1 2" key="1">
    <citation type="submission" date="2013-06" db="EMBL/GenBank/DDBJ databases">
        <title>Whole genome shotgun sequence of Bacillus selenatarsenatis SF-1.</title>
        <authorList>
            <person name="Kuroda M."/>
            <person name="Sei K."/>
            <person name="Yamashita M."/>
            <person name="Ike M."/>
        </authorList>
    </citation>
    <scope>NUCLEOTIDE SEQUENCE [LARGE SCALE GENOMIC DNA]</scope>
    <source>
        <strain evidence="1 2">SF-1</strain>
    </source>
</reference>
<proteinExistence type="predicted"/>